<feature type="transmembrane region" description="Helical" evidence="1">
    <location>
        <begin position="319"/>
        <end position="337"/>
    </location>
</feature>
<reference evidence="3 4" key="1">
    <citation type="submission" date="2015-04" db="EMBL/GenBank/DDBJ databases">
        <title>Complete genome sequence of Schizopora paradoxa KUC8140, a cosmopolitan wood degrader in East Asia.</title>
        <authorList>
            <consortium name="DOE Joint Genome Institute"/>
            <person name="Min B."/>
            <person name="Park H."/>
            <person name="Jang Y."/>
            <person name="Kim J.-J."/>
            <person name="Kim K.H."/>
            <person name="Pangilinan J."/>
            <person name="Lipzen A."/>
            <person name="Riley R."/>
            <person name="Grigoriev I.V."/>
            <person name="Spatafora J.W."/>
            <person name="Choi I.-G."/>
        </authorList>
    </citation>
    <scope>NUCLEOTIDE SEQUENCE [LARGE SCALE GENOMIC DNA]</scope>
    <source>
        <strain evidence="3 4">KUC8140</strain>
    </source>
</reference>
<keyword evidence="4" id="KW-1185">Reference proteome</keyword>
<keyword evidence="1" id="KW-0812">Transmembrane</keyword>
<feature type="transmembrane region" description="Helical" evidence="1">
    <location>
        <begin position="170"/>
        <end position="187"/>
    </location>
</feature>
<keyword evidence="1" id="KW-0472">Membrane</keyword>
<organism evidence="3 4">
    <name type="scientific">Schizopora paradoxa</name>
    <dbReference type="NCBI Taxonomy" id="27342"/>
    <lineage>
        <taxon>Eukaryota</taxon>
        <taxon>Fungi</taxon>
        <taxon>Dikarya</taxon>
        <taxon>Basidiomycota</taxon>
        <taxon>Agaricomycotina</taxon>
        <taxon>Agaricomycetes</taxon>
        <taxon>Hymenochaetales</taxon>
        <taxon>Schizoporaceae</taxon>
        <taxon>Schizopora</taxon>
    </lineage>
</organism>
<evidence type="ECO:0000313" key="3">
    <source>
        <dbReference type="EMBL" id="KLO05355.1"/>
    </source>
</evidence>
<evidence type="ECO:0000256" key="1">
    <source>
        <dbReference type="SAM" id="Phobius"/>
    </source>
</evidence>
<evidence type="ECO:0000313" key="4">
    <source>
        <dbReference type="Proteomes" id="UP000053477"/>
    </source>
</evidence>
<dbReference type="EMBL" id="KQ086321">
    <property type="protein sequence ID" value="KLO05355.1"/>
    <property type="molecule type" value="Genomic_DNA"/>
</dbReference>
<keyword evidence="1" id="KW-1133">Transmembrane helix</keyword>
<feature type="transmembrane region" description="Helical" evidence="1">
    <location>
        <begin position="59"/>
        <end position="79"/>
    </location>
</feature>
<feature type="transmembrane region" description="Helical" evidence="1">
    <location>
        <begin position="199"/>
        <end position="222"/>
    </location>
</feature>
<gene>
    <name evidence="3" type="ORF">SCHPADRAFT_896332</name>
</gene>
<sequence>MMAICVNERAHPQGVRMAKPDASNAHQTLGVILQAISTRRTCVSVAWRLKQLLEGGPNLIMIFIFPTWLTMTFVAATNLESLQNEFKELRIGSSSAHQSKVYLAGTLRLKTPPAALSSALYKDAWLPRRGPRLVMLIFHLCGGHTNSLPLRYCIIFLAPTTLTSIASFQYYTTATIVLFYYEWLITLDREVHCVWRTRFTYSSLLFLALRYTVFLAYIPILIFEVDALNNNTACVAFAHFPGAMNAVSLAIISIFLILRTYAIYHRRLWVLVVTVPLGIINVVLAAWSSTGIKTELFTFGTGALHACVPQFLHSKAPYGAAWATTIAFDSLISFLTISKTYRLHCENRRVNVESRLTAMLLHDGSVYYVIMASANILNFVLFWAEDFNYIEAGAGSSSELMHAFSVIIISRMMLNIMEIGAPHEVGKYEDPVVKARETAPVLTTVSFPSQRSSASSYGSRSLYSEFTFSED</sequence>
<dbReference type="Proteomes" id="UP000053477">
    <property type="component" value="Unassembled WGS sequence"/>
</dbReference>
<feature type="domain" description="DUF6533" evidence="2">
    <location>
        <begin position="170"/>
        <end position="215"/>
    </location>
</feature>
<dbReference type="InterPro" id="IPR045340">
    <property type="entry name" value="DUF6533"/>
</dbReference>
<name>A0A0H2R0N6_9AGAM</name>
<feature type="transmembrane region" description="Helical" evidence="1">
    <location>
        <begin position="268"/>
        <end position="287"/>
    </location>
</feature>
<dbReference type="AlphaFoldDB" id="A0A0H2R0N6"/>
<protein>
    <recommendedName>
        <fullName evidence="2">DUF6533 domain-containing protein</fullName>
    </recommendedName>
</protein>
<evidence type="ECO:0000259" key="2">
    <source>
        <dbReference type="Pfam" id="PF20151"/>
    </source>
</evidence>
<dbReference type="InParanoid" id="A0A0H2R0N6"/>
<dbReference type="STRING" id="27342.A0A0H2R0N6"/>
<accession>A0A0H2R0N6</accession>
<dbReference type="OrthoDB" id="2795234at2759"/>
<feature type="transmembrane region" description="Helical" evidence="1">
    <location>
        <begin position="358"/>
        <end position="383"/>
    </location>
</feature>
<proteinExistence type="predicted"/>
<feature type="transmembrane region" description="Helical" evidence="1">
    <location>
        <begin position="242"/>
        <end position="261"/>
    </location>
</feature>
<dbReference type="Pfam" id="PF20151">
    <property type="entry name" value="DUF6533"/>
    <property type="match status" value="1"/>
</dbReference>